<dbReference type="InterPro" id="IPR016032">
    <property type="entry name" value="Sig_transdc_resp-reg_C-effctor"/>
</dbReference>
<proteinExistence type="predicted"/>
<dbReference type="InterPro" id="IPR036388">
    <property type="entry name" value="WH-like_DNA-bd_sf"/>
</dbReference>
<dbReference type="InterPro" id="IPR000792">
    <property type="entry name" value="Tscrpt_reg_LuxR_C"/>
</dbReference>
<dbReference type="InterPro" id="IPR018771">
    <property type="entry name" value="PocR_dom"/>
</dbReference>
<reference evidence="5 6" key="1">
    <citation type="submission" date="2016-02" db="EMBL/GenBank/DDBJ databases">
        <title>Complete genome sequence of Geobacillus subterraneus KCTC 3922T.</title>
        <authorList>
            <person name="Lee D.-W."/>
            <person name="Lee Y.-J."/>
            <person name="Lee S.-J."/>
            <person name="Park G.-S."/>
            <person name="Lee S.-J."/>
            <person name="Shin J.-H."/>
        </authorList>
    </citation>
    <scope>NUCLEOTIDE SEQUENCE [LARGE SCALE GENOMIC DNA]</scope>
    <source>
        <strain evidence="5 6">KCTC 3922</strain>
    </source>
</reference>
<evidence type="ECO:0000313" key="6">
    <source>
        <dbReference type="Proteomes" id="UP000076226"/>
    </source>
</evidence>
<dbReference type="SMART" id="SM00421">
    <property type="entry name" value="HTH_LUXR"/>
    <property type="match status" value="1"/>
</dbReference>
<accession>A0ABN4NIV8</accession>
<feature type="domain" description="HTH luxR-type" evidence="4">
    <location>
        <begin position="479"/>
        <end position="544"/>
    </location>
</feature>
<dbReference type="EMBL" id="CP014342">
    <property type="protein sequence ID" value="AMX84639.1"/>
    <property type="molecule type" value="Genomic_DNA"/>
</dbReference>
<keyword evidence="3" id="KW-0804">Transcription</keyword>
<evidence type="ECO:0000259" key="4">
    <source>
        <dbReference type="PROSITE" id="PS50043"/>
    </source>
</evidence>
<dbReference type="Pfam" id="PF10114">
    <property type="entry name" value="PocR"/>
    <property type="match status" value="1"/>
</dbReference>
<sequence>MAINDLLQYVQDAYASLTELSIMIVDSSGNPVTKVSNMTELAELVLFVAKKRASSFFCPEELAVDGWRRPAVVPAGHLGMKSIMAPVFVDGRAEYWIWAGVFIEEETKWLICEQPVSDAREWTAALEQADALPARAIEAKLNEIEKMAAICGELIGGERRKQRYNEYGQLLKTAVTDRAALNGADKLLHQLRKMDERLDMALYIEKCQQGWVVAATSGGKAGQLYGKMVDELFPPLSFLEPPLYPAYFQDAALDPRFSFFVRHGIRPKAMIVYPAVYGRKAEGWVVVGSETASSLPEAMQPLGAALVQYGHLLARCAAADAKMDRHFMRLSMLIEIGRAMRVVQQEEEIVRMMAEFAIELAYGDFVCAILCGGKAVTVHEGAISDEMASCYRDDVLRRYGRGIEQVAKNQVPALRQVGDKTVMEVPFFVRDGHYGVLAVHLKETDEAKEAEVYMTALVSVGVMMMNGAAQGGGGQAVNVQMLSEQLTAREMDVLELLVQGCSNREISERLFISVHTVKNHITNIFQKIGVNDRSQLIALVYQLSHRRQRH</sequence>
<dbReference type="Pfam" id="PF00196">
    <property type="entry name" value="GerE"/>
    <property type="match status" value="1"/>
</dbReference>
<dbReference type="PANTHER" id="PTHR44688:SF16">
    <property type="entry name" value="DNA-BINDING TRANSCRIPTIONAL ACTIVATOR DEVR_DOSR"/>
    <property type="match status" value="1"/>
</dbReference>
<dbReference type="PRINTS" id="PR00038">
    <property type="entry name" value="HTHLUXR"/>
</dbReference>
<name>A0ABN4NIV8_9BACL</name>
<dbReference type="SUPFAM" id="SSF46894">
    <property type="entry name" value="C-terminal effector domain of the bipartite response regulators"/>
    <property type="match status" value="1"/>
</dbReference>
<dbReference type="PROSITE" id="PS00622">
    <property type="entry name" value="HTH_LUXR_1"/>
    <property type="match status" value="1"/>
</dbReference>
<protein>
    <submittedName>
        <fullName evidence="5">LuxR family transcriptional regulator</fullName>
    </submittedName>
</protein>
<evidence type="ECO:0000313" key="5">
    <source>
        <dbReference type="EMBL" id="AMX84639.1"/>
    </source>
</evidence>
<keyword evidence="1" id="KW-0805">Transcription regulation</keyword>
<dbReference type="Gene3D" id="1.10.10.10">
    <property type="entry name" value="Winged helix-like DNA-binding domain superfamily/Winged helix DNA-binding domain"/>
    <property type="match status" value="1"/>
</dbReference>
<gene>
    <name evidence="5" type="ORF">GS3922_13835</name>
</gene>
<keyword evidence="2" id="KW-0238">DNA-binding</keyword>
<dbReference type="PROSITE" id="PS50043">
    <property type="entry name" value="HTH_LUXR_2"/>
    <property type="match status" value="1"/>
</dbReference>
<dbReference type="PANTHER" id="PTHR44688">
    <property type="entry name" value="DNA-BINDING TRANSCRIPTIONAL ACTIVATOR DEVR_DOSR"/>
    <property type="match status" value="1"/>
</dbReference>
<evidence type="ECO:0000256" key="1">
    <source>
        <dbReference type="ARBA" id="ARBA00023015"/>
    </source>
</evidence>
<evidence type="ECO:0000256" key="2">
    <source>
        <dbReference type="ARBA" id="ARBA00023125"/>
    </source>
</evidence>
<dbReference type="Proteomes" id="UP000076226">
    <property type="component" value="Chromosome"/>
</dbReference>
<organism evidence="5 6">
    <name type="scientific">Geobacillus subterraneus</name>
    <dbReference type="NCBI Taxonomy" id="129338"/>
    <lineage>
        <taxon>Bacteria</taxon>
        <taxon>Bacillati</taxon>
        <taxon>Bacillota</taxon>
        <taxon>Bacilli</taxon>
        <taxon>Bacillales</taxon>
        <taxon>Anoxybacillaceae</taxon>
        <taxon>Geobacillus</taxon>
    </lineage>
</organism>
<dbReference type="RefSeq" id="WP_063166819.1">
    <property type="nucleotide sequence ID" value="NZ_CP014342.1"/>
</dbReference>
<dbReference type="CDD" id="cd06170">
    <property type="entry name" value="LuxR_C_like"/>
    <property type="match status" value="1"/>
</dbReference>
<keyword evidence="6" id="KW-1185">Reference proteome</keyword>
<evidence type="ECO:0000256" key="3">
    <source>
        <dbReference type="ARBA" id="ARBA00023163"/>
    </source>
</evidence>